<accession>A0AAV1RC78</accession>
<dbReference type="EMBL" id="CAWUPB010000913">
    <property type="protein sequence ID" value="CAK7332819.1"/>
    <property type="molecule type" value="Genomic_DNA"/>
</dbReference>
<evidence type="ECO:0000256" key="3">
    <source>
        <dbReference type="ARBA" id="ARBA00022692"/>
    </source>
</evidence>
<feature type="transmembrane region" description="Helical" evidence="6">
    <location>
        <begin position="209"/>
        <end position="228"/>
    </location>
</feature>
<comment type="similarity">
    <text evidence="2">Belongs to the major facilitator superfamily. Proton-dependent oligopeptide transporter (POT/PTR) (TC 2.A.17) family.</text>
</comment>
<dbReference type="InterPro" id="IPR036259">
    <property type="entry name" value="MFS_trans_sf"/>
</dbReference>
<dbReference type="Gene3D" id="1.20.1250.20">
    <property type="entry name" value="MFS general substrate transporter like domains"/>
    <property type="match status" value="1"/>
</dbReference>
<dbReference type="PANTHER" id="PTHR11654">
    <property type="entry name" value="OLIGOPEPTIDE TRANSPORTER-RELATED"/>
    <property type="match status" value="1"/>
</dbReference>
<organism evidence="7 8">
    <name type="scientific">Dovyalis caffra</name>
    <dbReference type="NCBI Taxonomy" id="77055"/>
    <lineage>
        <taxon>Eukaryota</taxon>
        <taxon>Viridiplantae</taxon>
        <taxon>Streptophyta</taxon>
        <taxon>Embryophyta</taxon>
        <taxon>Tracheophyta</taxon>
        <taxon>Spermatophyta</taxon>
        <taxon>Magnoliopsida</taxon>
        <taxon>eudicotyledons</taxon>
        <taxon>Gunneridae</taxon>
        <taxon>Pentapetalae</taxon>
        <taxon>rosids</taxon>
        <taxon>fabids</taxon>
        <taxon>Malpighiales</taxon>
        <taxon>Salicaceae</taxon>
        <taxon>Flacourtieae</taxon>
        <taxon>Dovyalis</taxon>
    </lineage>
</organism>
<evidence type="ECO:0000256" key="1">
    <source>
        <dbReference type="ARBA" id="ARBA00004141"/>
    </source>
</evidence>
<feature type="transmembrane region" description="Helical" evidence="6">
    <location>
        <begin position="234"/>
        <end position="254"/>
    </location>
</feature>
<proteinExistence type="inferred from homology"/>
<sequence length="322" mass="35743">MAEDEKNGTSSYKLYCCIPCFQKPSSPEKHDNVSRSEKKKPGGWRAMPFILGNETFERLASFGLLANFMVYLTRVFHLEQVAAANTLNIWSGITDFAPLIGAFISDGYLGRFKTIAYASCASFLGLVIVTLTAWLPYLHPEKCEPAGNQQSYGHCKSPTSIQLGVLFIGLGFLSIGTAGIRPCSIPFGVDQFDPTTEEGKKGINSFFNWYYTTFTVVILITVTLVVYIQDSVSWVWGFGIPTVLMLCSIILFFVGTRIYVHVKPEGSVFSSIAQVLVSAYKKRRLKLPDNCDGERADGIFYDPPIKDQSTMASKLPLTNQLR</sequence>
<evidence type="ECO:0000256" key="4">
    <source>
        <dbReference type="ARBA" id="ARBA00022989"/>
    </source>
</evidence>
<reference evidence="7 8" key="1">
    <citation type="submission" date="2024-01" db="EMBL/GenBank/DDBJ databases">
        <authorList>
            <person name="Waweru B."/>
        </authorList>
    </citation>
    <scope>NUCLEOTIDE SEQUENCE [LARGE SCALE GENOMIC DNA]</scope>
</reference>
<protein>
    <submittedName>
        <fullName evidence="7">Uncharacterized protein</fullName>
    </submittedName>
</protein>
<dbReference type="InterPro" id="IPR000109">
    <property type="entry name" value="POT_fam"/>
</dbReference>
<dbReference type="Proteomes" id="UP001314170">
    <property type="component" value="Unassembled WGS sequence"/>
</dbReference>
<feature type="transmembrane region" description="Helical" evidence="6">
    <location>
        <begin position="116"/>
        <end position="139"/>
    </location>
</feature>
<keyword evidence="4 6" id="KW-1133">Transmembrane helix</keyword>
<name>A0AAV1RC78_9ROSI</name>
<keyword evidence="3 6" id="KW-0812">Transmembrane</keyword>
<evidence type="ECO:0000313" key="8">
    <source>
        <dbReference type="Proteomes" id="UP001314170"/>
    </source>
</evidence>
<evidence type="ECO:0000256" key="2">
    <source>
        <dbReference type="ARBA" id="ARBA00005982"/>
    </source>
</evidence>
<feature type="transmembrane region" description="Helical" evidence="6">
    <location>
        <begin position="159"/>
        <end position="180"/>
    </location>
</feature>
<keyword evidence="8" id="KW-1185">Reference proteome</keyword>
<dbReference type="GO" id="GO:0022857">
    <property type="term" value="F:transmembrane transporter activity"/>
    <property type="evidence" value="ECO:0007669"/>
    <property type="project" value="InterPro"/>
</dbReference>
<evidence type="ECO:0000313" key="7">
    <source>
        <dbReference type="EMBL" id="CAK7332819.1"/>
    </source>
</evidence>
<gene>
    <name evidence="7" type="ORF">DCAF_LOCUS9174</name>
</gene>
<dbReference type="SUPFAM" id="SSF103473">
    <property type="entry name" value="MFS general substrate transporter"/>
    <property type="match status" value="1"/>
</dbReference>
<comment type="subcellular location">
    <subcellularLocation>
        <location evidence="1">Membrane</location>
        <topology evidence="1">Multi-pass membrane protein</topology>
    </subcellularLocation>
</comment>
<keyword evidence="5 6" id="KW-0472">Membrane</keyword>
<dbReference type="GO" id="GO:0016020">
    <property type="term" value="C:membrane"/>
    <property type="evidence" value="ECO:0007669"/>
    <property type="project" value="UniProtKB-SubCell"/>
</dbReference>
<dbReference type="Pfam" id="PF00854">
    <property type="entry name" value="PTR2"/>
    <property type="match status" value="1"/>
</dbReference>
<evidence type="ECO:0000256" key="6">
    <source>
        <dbReference type="SAM" id="Phobius"/>
    </source>
</evidence>
<dbReference type="AlphaFoldDB" id="A0AAV1RC78"/>
<comment type="caution">
    <text evidence="7">The sequence shown here is derived from an EMBL/GenBank/DDBJ whole genome shotgun (WGS) entry which is preliminary data.</text>
</comment>
<evidence type="ECO:0000256" key="5">
    <source>
        <dbReference type="ARBA" id="ARBA00023136"/>
    </source>
</evidence>